<sequence length="348" mass="36376">MGYPGDQGKPDGWPPQPSQAPYGSGPERPDTAPYGQDKNESPFSPRDSEGTGGLYTPWGEEAPAENEWFSPQGTAQFSNEGFDGGAPPGAGVPPQAGPVPPDRKYNLPLIIGGAVVAGLVLVGGGFGASAMLKDDEPTKPAAATKSDAPKQATAPRQQPSQPPLTPVKLKSRATDPNPMTLNEAFGKRTFASGGAKYMRTGWKAQRGCTGIVNGAALGKALKKGGCSQALRATFARSDGKLIGTVGVLNLKTEAAAKVAERAAAAKDAYLQPLAGTGTTKKIGKGEALGTAEIRGHYLVMTWVQRPDGKKIATKYHKAVSTFGQEVIRGSNLKFALTYRETEGKPFRN</sequence>
<protein>
    <submittedName>
        <fullName evidence="3">Uncharacterized protein</fullName>
    </submittedName>
</protein>
<dbReference type="EMBL" id="WBMT01000002">
    <property type="protein sequence ID" value="KAB2351803.1"/>
    <property type="molecule type" value="Genomic_DNA"/>
</dbReference>
<dbReference type="AlphaFoldDB" id="A0A6H9YZ20"/>
<dbReference type="OrthoDB" id="3468003at2"/>
<organism evidence="3 4">
    <name type="scientific">Actinomadura rudentiformis</name>
    <dbReference type="NCBI Taxonomy" id="359158"/>
    <lineage>
        <taxon>Bacteria</taxon>
        <taxon>Bacillati</taxon>
        <taxon>Actinomycetota</taxon>
        <taxon>Actinomycetes</taxon>
        <taxon>Streptosporangiales</taxon>
        <taxon>Thermomonosporaceae</taxon>
        <taxon>Actinomadura</taxon>
    </lineage>
</organism>
<proteinExistence type="predicted"/>
<dbReference type="Proteomes" id="UP000468735">
    <property type="component" value="Unassembled WGS sequence"/>
</dbReference>
<evidence type="ECO:0000256" key="2">
    <source>
        <dbReference type="SAM" id="Phobius"/>
    </source>
</evidence>
<comment type="caution">
    <text evidence="3">The sequence shown here is derived from an EMBL/GenBank/DDBJ whole genome shotgun (WGS) entry which is preliminary data.</text>
</comment>
<dbReference type="RefSeq" id="WP_151558908.1">
    <property type="nucleotide sequence ID" value="NZ_WBMT01000002.1"/>
</dbReference>
<evidence type="ECO:0000313" key="3">
    <source>
        <dbReference type="EMBL" id="KAB2351803.1"/>
    </source>
</evidence>
<feature type="compositionally biased region" description="Polar residues" evidence="1">
    <location>
        <begin position="69"/>
        <end position="79"/>
    </location>
</feature>
<name>A0A6H9YZ20_9ACTN</name>
<keyword evidence="2" id="KW-0472">Membrane</keyword>
<feature type="transmembrane region" description="Helical" evidence="2">
    <location>
        <begin position="109"/>
        <end position="132"/>
    </location>
</feature>
<keyword evidence="2" id="KW-0812">Transmembrane</keyword>
<keyword evidence="2" id="KW-1133">Transmembrane helix</keyword>
<accession>A0A6H9YZ20</accession>
<feature type="region of interest" description="Disordered" evidence="1">
    <location>
        <begin position="137"/>
        <end position="182"/>
    </location>
</feature>
<feature type="region of interest" description="Disordered" evidence="1">
    <location>
        <begin position="1"/>
        <end position="99"/>
    </location>
</feature>
<reference evidence="3 4" key="1">
    <citation type="submission" date="2019-09" db="EMBL/GenBank/DDBJ databases">
        <title>Actinomadura physcomitrii sp. nov., a novel actinomycete isolated from moss [Physcomitrium sphaericum (Ludw) Fuernr].</title>
        <authorList>
            <person name="Zhuang X."/>
            <person name="Liu C."/>
        </authorList>
    </citation>
    <scope>NUCLEOTIDE SEQUENCE [LARGE SCALE GENOMIC DNA]</scope>
    <source>
        <strain evidence="3 4">HMC1</strain>
    </source>
</reference>
<keyword evidence="4" id="KW-1185">Reference proteome</keyword>
<gene>
    <name evidence="3" type="ORF">F8566_06235</name>
</gene>
<evidence type="ECO:0000313" key="4">
    <source>
        <dbReference type="Proteomes" id="UP000468735"/>
    </source>
</evidence>
<evidence type="ECO:0000256" key="1">
    <source>
        <dbReference type="SAM" id="MobiDB-lite"/>
    </source>
</evidence>